<name>A0A1G5IRM3_9BACT</name>
<dbReference type="AlphaFoldDB" id="A0A1G5IRM3"/>
<feature type="domain" description="HTH OST-type" evidence="1">
    <location>
        <begin position="193"/>
        <end position="269"/>
    </location>
</feature>
<dbReference type="PROSITE" id="PS51644">
    <property type="entry name" value="HTH_OST"/>
    <property type="match status" value="1"/>
</dbReference>
<gene>
    <name evidence="2" type="ORF">SAMN05216233_12194</name>
</gene>
<dbReference type="STRING" id="419481.SAMN05216233_12194"/>
<dbReference type="PANTHER" id="PTHR35811">
    <property type="entry name" value="SLR1870 PROTEIN"/>
    <property type="match status" value="1"/>
</dbReference>
<dbReference type="Pfam" id="PF12872">
    <property type="entry name" value="OST-HTH"/>
    <property type="match status" value="1"/>
</dbReference>
<evidence type="ECO:0000313" key="3">
    <source>
        <dbReference type="Proteomes" id="UP000198870"/>
    </source>
</evidence>
<evidence type="ECO:0000259" key="1">
    <source>
        <dbReference type="PROSITE" id="PS51644"/>
    </source>
</evidence>
<organism evidence="2 3">
    <name type="scientific">Desulfoluna spongiiphila</name>
    <dbReference type="NCBI Taxonomy" id="419481"/>
    <lineage>
        <taxon>Bacteria</taxon>
        <taxon>Pseudomonadati</taxon>
        <taxon>Thermodesulfobacteriota</taxon>
        <taxon>Desulfobacteria</taxon>
        <taxon>Desulfobacterales</taxon>
        <taxon>Desulfolunaceae</taxon>
        <taxon>Desulfoluna</taxon>
    </lineage>
</organism>
<dbReference type="InterPro" id="IPR021139">
    <property type="entry name" value="NYN"/>
</dbReference>
<dbReference type="InterPro" id="IPR041966">
    <property type="entry name" value="LOTUS-like"/>
</dbReference>
<dbReference type="Proteomes" id="UP000198870">
    <property type="component" value="Unassembled WGS sequence"/>
</dbReference>
<keyword evidence="3" id="KW-1185">Reference proteome</keyword>
<evidence type="ECO:0000313" key="2">
    <source>
        <dbReference type="EMBL" id="SCY78663.1"/>
    </source>
</evidence>
<dbReference type="GO" id="GO:0004540">
    <property type="term" value="F:RNA nuclease activity"/>
    <property type="evidence" value="ECO:0007669"/>
    <property type="project" value="InterPro"/>
</dbReference>
<dbReference type="OrthoDB" id="9783963at2"/>
<dbReference type="EMBL" id="FMUX01000021">
    <property type="protein sequence ID" value="SCY78663.1"/>
    <property type="molecule type" value="Genomic_DNA"/>
</dbReference>
<dbReference type="Gene3D" id="3.30.420.610">
    <property type="entry name" value="LOTUS domain-like"/>
    <property type="match status" value="1"/>
</dbReference>
<dbReference type="CDD" id="cd11297">
    <property type="entry name" value="PIN_LabA-like_N_1"/>
    <property type="match status" value="1"/>
</dbReference>
<dbReference type="CDD" id="cd08824">
    <property type="entry name" value="LOTUS"/>
    <property type="match status" value="1"/>
</dbReference>
<dbReference type="InterPro" id="IPR025605">
    <property type="entry name" value="OST-HTH/LOTUS_dom"/>
</dbReference>
<proteinExistence type="predicted"/>
<accession>A0A1G5IRM3</accession>
<dbReference type="Gene3D" id="3.40.50.1010">
    <property type="entry name" value="5'-nuclease"/>
    <property type="match status" value="1"/>
</dbReference>
<dbReference type="Pfam" id="PF01936">
    <property type="entry name" value="NYN"/>
    <property type="match status" value="1"/>
</dbReference>
<reference evidence="2 3" key="1">
    <citation type="submission" date="2016-10" db="EMBL/GenBank/DDBJ databases">
        <authorList>
            <person name="de Groot N.N."/>
        </authorList>
    </citation>
    <scope>NUCLEOTIDE SEQUENCE [LARGE SCALE GENOMIC DNA]</scope>
    <source>
        <strain evidence="2 3">AA1</strain>
    </source>
</reference>
<dbReference type="PANTHER" id="PTHR35811:SF1">
    <property type="entry name" value="HTH OST-TYPE DOMAIN-CONTAINING PROTEIN"/>
    <property type="match status" value="1"/>
</dbReference>
<protein>
    <submittedName>
        <fullName evidence="2">TIGR00288 family protein</fullName>
    </submittedName>
</protein>
<sequence length="439" mass="50203">MGNFFTNVPLKILERNEGMKLKNTALLIDFENLICGLSGNNSTDSDEGLFDPSLLLKISEDQGKLTTALAYADWRHRDYNQHQFKLYQHGVELVHVLGKGQKNAVDLRMAVDAMEMIYERPQIDRYVIVSGDRDFIHLLKKLKLHNKEIVGVSPENCASEDLAELCDRFVNYESLQDIFDTGLRPHNGGNSEMLNVFKAQLRDLLERHVGEQGILGAQLKSLIRRHISSSFDESRYGFRKFIDLILALDDIATVERSDSVGDFYIKAARFENKAPQRDEADDIIPKLRAKMSGLNIDWDRASRDGMLAFIHDNMVRAETFTVNSIIEELEGMTFDDGRVVSSRKLDGYIKVCNHSSMLQMQHAGNGTFRDRDIALKTEYHDIESFISRFEYSLIYKIKELLPSSLSDALGICKKLLELEPEDDDSYIEHILNRLPQKFV</sequence>